<protein>
    <submittedName>
        <fullName evidence="1">Uncharacterized protein</fullName>
    </submittedName>
</protein>
<sequence length="76" mass="8848">MLKFCNYRNNKKPIGGFFICLNCSFGKNVALKGAEKAIKININKVDSPWFRPMISDYAYQKVVVLLASYYNLLDYW</sequence>
<gene>
    <name evidence="1" type="ORF">AJ89_07105</name>
</gene>
<dbReference type="Proteomes" id="UP000176236">
    <property type="component" value="Chromosome"/>
</dbReference>
<organism evidence="1">
    <name type="scientific">Lactococcus cremoris subsp. cremoris IBB477</name>
    <dbReference type="NCBI Taxonomy" id="1449093"/>
    <lineage>
        <taxon>Bacteria</taxon>
        <taxon>Bacillati</taxon>
        <taxon>Bacillota</taxon>
        <taxon>Bacilli</taxon>
        <taxon>Lactobacillales</taxon>
        <taxon>Streptococcaceae</taxon>
        <taxon>Lactococcus</taxon>
        <taxon>Lactococcus cremoris subsp. cremoris</taxon>
    </lineage>
</organism>
<proteinExistence type="predicted"/>
<comment type="caution">
    <text evidence="1">The sequence shown here is derived from an EMBL/GenBank/DDBJ whole genome shotgun (WGS) entry which is preliminary data.</text>
</comment>
<reference evidence="1" key="1">
    <citation type="journal article" date="2016" name="Appl. Microbiol. Biotechnol.">
        <title>Adhesion of the genome-sequenced Lactococcus lactis subsp. cremoris IBB477 strain is mediated by specific molecular determinants.</title>
        <authorList>
            <person name="Radziwill-Bienkowska J.M."/>
            <person name="Le D.T."/>
            <person name="Szczesny P."/>
            <person name="Duviau M.P."/>
            <person name="Aleksandrzak-Piekarczyk T."/>
            <person name="Loubiere P."/>
            <person name="Mercier-Bonin M."/>
            <person name="Bardowski J.K."/>
            <person name="Kowalczyk M."/>
        </authorList>
    </citation>
    <scope>NUCLEOTIDE SEQUENCE [LARGE SCALE GENOMIC DNA]</scope>
    <source>
        <strain evidence="1">IBB477</strain>
    </source>
</reference>
<dbReference type="EMBL" id="JMMZ01000019">
    <property type="protein sequence ID" value="OEU39770.1"/>
    <property type="molecule type" value="Genomic_DNA"/>
</dbReference>
<dbReference type="AlphaFoldDB" id="A0A1E7G472"/>
<name>A0A1E7G472_LACLC</name>
<evidence type="ECO:0000313" key="1">
    <source>
        <dbReference type="EMBL" id="OEU39770.1"/>
    </source>
</evidence>
<accession>A0A1E7G472</accession>